<feature type="compositionally biased region" description="Pro residues" evidence="1">
    <location>
        <begin position="412"/>
        <end position="422"/>
    </location>
</feature>
<dbReference type="GeneID" id="10805092"/>
<feature type="compositionally biased region" description="Low complexity" evidence="1">
    <location>
        <begin position="541"/>
        <end position="559"/>
    </location>
</feature>
<organism evidence="2 3">
    <name type="scientific">Sordaria macrospora (strain ATCC MYA-333 / DSM 997 / K(L3346) / K-hell)</name>
    <dbReference type="NCBI Taxonomy" id="771870"/>
    <lineage>
        <taxon>Eukaryota</taxon>
        <taxon>Fungi</taxon>
        <taxon>Dikarya</taxon>
        <taxon>Ascomycota</taxon>
        <taxon>Pezizomycotina</taxon>
        <taxon>Sordariomycetes</taxon>
        <taxon>Sordariomycetidae</taxon>
        <taxon>Sordariales</taxon>
        <taxon>Sordariaceae</taxon>
        <taxon>Sordaria</taxon>
    </lineage>
</organism>
<accession>F7VZU7</accession>
<dbReference type="OrthoDB" id="10398672at2759"/>
<feature type="compositionally biased region" description="Low complexity" evidence="1">
    <location>
        <begin position="209"/>
        <end position="227"/>
    </location>
</feature>
<dbReference type="VEuPathDB" id="FungiDB:SMAC_03752"/>
<dbReference type="KEGG" id="smp:10805092"/>
<protein>
    <submittedName>
        <fullName evidence="2">WGS project CABT00000000 data, contig 2.16</fullName>
    </submittedName>
</protein>
<feature type="region of interest" description="Disordered" evidence="1">
    <location>
        <begin position="159"/>
        <end position="178"/>
    </location>
</feature>
<reference evidence="2 3" key="1">
    <citation type="journal article" date="2010" name="PLoS Genet.">
        <title>De novo assembly of a 40 Mb eukaryotic genome from short sequence reads: Sordaria macrospora, a model organism for fungal morphogenesis.</title>
        <authorList>
            <person name="Nowrousian M."/>
            <person name="Stajich J."/>
            <person name="Chu M."/>
            <person name="Engh I."/>
            <person name="Espagne E."/>
            <person name="Halliday K."/>
            <person name="Kamerewerd J."/>
            <person name="Kempken F."/>
            <person name="Knab B."/>
            <person name="Kuo H.C."/>
            <person name="Osiewacz H.D."/>
            <person name="Poeggeler S."/>
            <person name="Read N."/>
            <person name="Seiler S."/>
            <person name="Smith K."/>
            <person name="Zickler D."/>
            <person name="Kueck U."/>
            <person name="Freitag M."/>
        </authorList>
    </citation>
    <scope>NUCLEOTIDE SEQUENCE [LARGE SCALE GENOMIC DNA]</scope>
    <source>
        <strain evidence="3">ATCC MYA-333 / DSM 997 / K(L3346) / K-hell</strain>
        <tissue evidence="2">Mycelium</tissue>
    </source>
</reference>
<feature type="compositionally biased region" description="Low complexity" evidence="1">
    <location>
        <begin position="295"/>
        <end position="308"/>
    </location>
</feature>
<dbReference type="Proteomes" id="UP000001881">
    <property type="component" value="Unassembled WGS sequence"/>
</dbReference>
<name>F7VZU7_SORMK</name>
<proteinExistence type="predicted"/>
<dbReference type="EMBL" id="CABT02000016">
    <property type="protein sequence ID" value="CCC11046.1"/>
    <property type="molecule type" value="Genomic_DNA"/>
</dbReference>
<dbReference type="STRING" id="771870.F7VZU7"/>
<evidence type="ECO:0000256" key="1">
    <source>
        <dbReference type="SAM" id="MobiDB-lite"/>
    </source>
</evidence>
<dbReference type="AlphaFoldDB" id="F7VZU7"/>
<feature type="compositionally biased region" description="Low complexity" evidence="1">
    <location>
        <begin position="372"/>
        <end position="411"/>
    </location>
</feature>
<keyword evidence="3" id="KW-1185">Reference proteome</keyword>
<feature type="region of interest" description="Disordered" evidence="1">
    <location>
        <begin position="208"/>
        <end position="249"/>
    </location>
</feature>
<feature type="compositionally biased region" description="Polar residues" evidence="1">
    <location>
        <begin position="165"/>
        <end position="178"/>
    </location>
</feature>
<feature type="region of interest" description="Disordered" evidence="1">
    <location>
        <begin position="539"/>
        <end position="559"/>
    </location>
</feature>
<evidence type="ECO:0000313" key="3">
    <source>
        <dbReference type="Proteomes" id="UP000001881"/>
    </source>
</evidence>
<sequence>MVPRRSFLLLRSRYRVLLLDALLRQTTQLRRKRSKITKFYAFIIQVFVEEYIPDMHGTICQFIHQPPTSRSRMAKTREEVKDLWWKVMAKILVAEHRERREKEEVASGSGWERVSMRSRSTSPTCRYFSISEGTTDSSSLRPEDCFSTVSGGTIHLEEDDENIPLQESTTAITSDSTNSSTYEFDEWYADWHANWLFERVLDTSRKFRSPGSESRFSSSGAAASVNGSDDDEEVEMEDNASSASDSDREDIYISTRPVLMTFRGRRRYRRSFVHDDTPRRASPAPTRPTRRNNRDSMSSISSSPACRSPSRRCRSPSPFSRKSRSSARASPSSPVFRHRAPVFGQRTPSPLNIDRFALPPSTFNLSPTFATSISISSSPSLSRPSSRSSSRSSSPPASGLRSPSPYRLSSRPPSPFPSPSPSPLASRPSSPLTSRPPSLSPSPSNSSSPSPSLPTSTPTSRPSSPPPTPFPNTQYLLQKTGLLQRGHGENKTEDYLSNAHLLRFPATVSARLMMTAETLGVDEVGKRKLVQDMVLKQRNPGASTSTASSAGYSTGSSVSKTVSETGVLESVLESGFRIDGRRRSEEVKGFDWGYGMGSKDGEKRGWVWELLSCLQ</sequence>
<dbReference type="eggNOG" id="ENOG502R9VA">
    <property type="taxonomic scope" value="Eukaryota"/>
</dbReference>
<gene>
    <name evidence="2" type="ORF">SMAC_03752</name>
</gene>
<evidence type="ECO:0000313" key="2">
    <source>
        <dbReference type="EMBL" id="CCC11046.1"/>
    </source>
</evidence>
<comment type="caution">
    <text evidence="2">The sequence shown here is derived from an EMBL/GenBank/DDBJ whole genome shotgun (WGS) entry which is preliminary data.</text>
</comment>
<feature type="compositionally biased region" description="Low complexity" evidence="1">
    <location>
        <begin position="315"/>
        <end position="334"/>
    </location>
</feature>
<feature type="compositionally biased region" description="Acidic residues" evidence="1">
    <location>
        <begin position="228"/>
        <end position="238"/>
    </location>
</feature>
<feature type="region of interest" description="Disordered" evidence="1">
    <location>
        <begin position="372"/>
        <end position="474"/>
    </location>
</feature>
<dbReference type="HOGENOM" id="CLU_444210_0_0_1"/>
<feature type="compositionally biased region" description="Low complexity" evidence="1">
    <location>
        <begin position="423"/>
        <end position="462"/>
    </location>
</feature>
<dbReference type="OMA" id="DYLSNAH"/>
<dbReference type="InParanoid" id="F7VZU7"/>
<feature type="region of interest" description="Disordered" evidence="1">
    <location>
        <begin position="270"/>
        <end position="354"/>
    </location>
</feature>